<evidence type="ECO:0000313" key="3">
    <source>
        <dbReference type="Proteomes" id="UP000005307"/>
    </source>
</evidence>
<protein>
    <recommendedName>
        <fullName evidence="1">HTH-like domain-containing protein</fullName>
    </recommendedName>
</protein>
<dbReference type="InterPro" id="IPR025948">
    <property type="entry name" value="HTH-like_dom"/>
</dbReference>
<gene>
    <name evidence="2" type="ORF">OAN307_c35060</name>
</gene>
<dbReference type="EMBL" id="CP003740">
    <property type="protein sequence ID" value="AGI68985.1"/>
    <property type="molecule type" value="Genomic_DNA"/>
</dbReference>
<keyword evidence="3" id="KW-1185">Reference proteome</keyword>
<dbReference type="eggNOG" id="COG2801">
    <property type="taxonomic scope" value="Bacteria"/>
</dbReference>
<sequence>MVTPVGKLKAVVHLMETHQVSQRPLPGRRLQSNLPRGACDVLQVDRSTVRYPSRRGDDAELRDAIKRVSRERRRFGCRRVHVMIAREGFAVNHKKVRRIYTEEKLQVRRRGGRKRALGTRKPMVLPVMVLTRDGH</sequence>
<dbReference type="PANTHER" id="PTHR47515">
    <property type="entry name" value="LOW CALCIUM RESPONSE LOCUS PROTEIN T"/>
    <property type="match status" value="1"/>
</dbReference>
<accession>M9RGQ5</accession>
<evidence type="ECO:0000259" key="1">
    <source>
        <dbReference type="Pfam" id="PF13276"/>
    </source>
</evidence>
<dbReference type="PANTHER" id="PTHR47515:SF1">
    <property type="entry name" value="BLR2054 PROTEIN"/>
    <property type="match status" value="1"/>
</dbReference>
<dbReference type="KEGG" id="oat:OAN307_c35060"/>
<dbReference type="OrthoDB" id="9813285at2"/>
<proteinExistence type="predicted"/>
<dbReference type="HOGENOM" id="CLU_027402_6_1_5"/>
<dbReference type="Pfam" id="PF13276">
    <property type="entry name" value="HTH_21"/>
    <property type="match status" value="1"/>
</dbReference>
<reference evidence="2 3" key="1">
    <citation type="journal article" date="2013" name="PLoS ONE">
        <title>Poles Apart: Arctic and Antarctic Octadecabacter strains Share High Genome Plasticity and a New Type of Xanthorhodopsin.</title>
        <authorList>
            <person name="Vollmers J."/>
            <person name="Voget S."/>
            <person name="Dietrich S."/>
            <person name="Gollnow K."/>
            <person name="Smits M."/>
            <person name="Meyer K."/>
            <person name="Brinkhoff T."/>
            <person name="Simon M."/>
            <person name="Daniel R."/>
        </authorList>
    </citation>
    <scope>NUCLEOTIDE SEQUENCE [LARGE SCALE GENOMIC DNA]</scope>
    <source>
        <strain evidence="2 3">307</strain>
    </source>
</reference>
<evidence type="ECO:0000313" key="2">
    <source>
        <dbReference type="EMBL" id="AGI68985.1"/>
    </source>
</evidence>
<organism evidence="2 3">
    <name type="scientific">Octadecabacter antarcticus 307</name>
    <dbReference type="NCBI Taxonomy" id="391626"/>
    <lineage>
        <taxon>Bacteria</taxon>
        <taxon>Pseudomonadati</taxon>
        <taxon>Pseudomonadota</taxon>
        <taxon>Alphaproteobacteria</taxon>
        <taxon>Rhodobacterales</taxon>
        <taxon>Roseobacteraceae</taxon>
        <taxon>Octadecabacter</taxon>
    </lineage>
</organism>
<dbReference type="AlphaFoldDB" id="M9RGQ5"/>
<name>M9RGQ5_9RHOB</name>
<dbReference type="Proteomes" id="UP000005307">
    <property type="component" value="Chromosome"/>
</dbReference>
<feature type="domain" description="HTH-like" evidence="1">
    <location>
        <begin position="58"/>
        <end position="111"/>
    </location>
</feature>
<dbReference type="STRING" id="391626.OAN307_c35060"/>